<evidence type="ECO:0000313" key="2">
    <source>
        <dbReference type="EMBL" id="MFD2572809.1"/>
    </source>
</evidence>
<accession>A0ABW5M7X7</accession>
<dbReference type="InterPro" id="IPR031807">
    <property type="entry name" value="HicB-like"/>
</dbReference>
<proteinExistence type="predicted"/>
<dbReference type="Pfam" id="PF15919">
    <property type="entry name" value="HicB_lk_antitox"/>
    <property type="match status" value="1"/>
</dbReference>
<dbReference type="RefSeq" id="WP_381525401.1">
    <property type="nucleotide sequence ID" value="NZ_JBHULN010000013.1"/>
</dbReference>
<dbReference type="InterPro" id="IPR035069">
    <property type="entry name" value="TTHA1013/TTHA0281-like"/>
</dbReference>
<evidence type="ECO:0000259" key="1">
    <source>
        <dbReference type="Pfam" id="PF15919"/>
    </source>
</evidence>
<sequence length="73" mass="8418">MKHYQFTIIVQRDEEGNYVAICPALQGCYSEGETPEEAVAYLKDAIQLHIEDRQARNEPIYEELFSQRLDVAA</sequence>
<dbReference type="EMBL" id="JBHULN010000013">
    <property type="protein sequence ID" value="MFD2572809.1"/>
    <property type="molecule type" value="Genomic_DNA"/>
</dbReference>
<dbReference type="Proteomes" id="UP001597469">
    <property type="component" value="Unassembled WGS sequence"/>
</dbReference>
<dbReference type="SUPFAM" id="SSF143100">
    <property type="entry name" value="TTHA1013/TTHA0281-like"/>
    <property type="match status" value="1"/>
</dbReference>
<dbReference type="PROSITE" id="PS51257">
    <property type="entry name" value="PROKAR_LIPOPROTEIN"/>
    <property type="match status" value="1"/>
</dbReference>
<dbReference type="PANTHER" id="PTHR34504">
    <property type="entry name" value="ANTITOXIN HICB"/>
    <property type="match status" value="1"/>
</dbReference>
<name>A0ABW5M7X7_9BACT</name>
<dbReference type="PANTHER" id="PTHR34504:SF2">
    <property type="entry name" value="UPF0150 PROTEIN SSL0259"/>
    <property type="match status" value="1"/>
</dbReference>
<evidence type="ECO:0000313" key="3">
    <source>
        <dbReference type="Proteomes" id="UP001597469"/>
    </source>
</evidence>
<dbReference type="InterPro" id="IPR051404">
    <property type="entry name" value="TA_system_antitoxin"/>
</dbReference>
<comment type="caution">
    <text evidence="2">The sequence shown here is derived from an EMBL/GenBank/DDBJ whole genome shotgun (WGS) entry which is preliminary data.</text>
</comment>
<keyword evidence="3" id="KW-1185">Reference proteome</keyword>
<dbReference type="Gene3D" id="3.30.160.250">
    <property type="match status" value="1"/>
</dbReference>
<organism evidence="2 3">
    <name type="scientific">Spirosoma soli</name>
    <dbReference type="NCBI Taxonomy" id="1770529"/>
    <lineage>
        <taxon>Bacteria</taxon>
        <taxon>Pseudomonadati</taxon>
        <taxon>Bacteroidota</taxon>
        <taxon>Cytophagia</taxon>
        <taxon>Cytophagales</taxon>
        <taxon>Cytophagaceae</taxon>
        <taxon>Spirosoma</taxon>
    </lineage>
</organism>
<feature type="domain" description="HicB-like antitoxin of toxin-antitoxin system" evidence="1">
    <location>
        <begin position="6"/>
        <end position="59"/>
    </location>
</feature>
<reference evidence="3" key="1">
    <citation type="journal article" date="2019" name="Int. J. Syst. Evol. Microbiol.">
        <title>The Global Catalogue of Microorganisms (GCM) 10K type strain sequencing project: providing services to taxonomists for standard genome sequencing and annotation.</title>
        <authorList>
            <consortium name="The Broad Institute Genomics Platform"/>
            <consortium name="The Broad Institute Genome Sequencing Center for Infectious Disease"/>
            <person name="Wu L."/>
            <person name="Ma J."/>
        </authorList>
    </citation>
    <scope>NUCLEOTIDE SEQUENCE [LARGE SCALE GENOMIC DNA]</scope>
    <source>
        <strain evidence="3">KCTC 42805</strain>
    </source>
</reference>
<protein>
    <submittedName>
        <fullName evidence="2">Type II toxin-antitoxin system HicB family antitoxin</fullName>
    </submittedName>
</protein>
<gene>
    <name evidence="2" type="ORF">ACFSUS_19365</name>
</gene>